<gene>
    <name evidence="1" type="ORF">ACFPZJ_19140</name>
</gene>
<proteinExistence type="predicted"/>
<reference evidence="2" key="1">
    <citation type="journal article" date="2019" name="Int. J. Syst. Evol. Microbiol.">
        <title>The Global Catalogue of Microorganisms (GCM) 10K type strain sequencing project: providing services to taxonomists for standard genome sequencing and annotation.</title>
        <authorList>
            <consortium name="The Broad Institute Genomics Platform"/>
            <consortium name="The Broad Institute Genome Sequencing Center for Infectious Disease"/>
            <person name="Wu L."/>
            <person name="Ma J."/>
        </authorList>
    </citation>
    <scope>NUCLEOTIDE SEQUENCE [LARGE SCALE GENOMIC DNA]</scope>
    <source>
        <strain evidence="2">CGMCC 4.7248</strain>
    </source>
</reference>
<protein>
    <submittedName>
        <fullName evidence="1">Uncharacterized protein</fullName>
    </submittedName>
</protein>
<dbReference type="EMBL" id="JBHSNY010000006">
    <property type="protein sequence ID" value="MFC5635870.1"/>
    <property type="molecule type" value="Genomic_DNA"/>
</dbReference>
<evidence type="ECO:0000313" key="2">
    <source>
        <dbReference type="Proteomes" id="UP001596154"/>
    </source>
</evidence>
<keyword evidence="2" id="KW-1185">Reference proteome</keyword>
<dbReference type="RefSeq" id="WP_381022816.1">
    <property type="nucleotide sequence ID" value="NZ_JBHSNY010000006.1"/>
</dbReference>
<sequence>MDPTPNDWQRTSRPPLAVAWLAYGSAADELRTAAGDAPSRATGDTSGEDR</sequence>
<comment type="caution">
    <text evidence="1">The sequence shown here is derived from an EMBL/GenBank/DDBJ whole genome shotgun (WGS) entry which is preliminary data.</text>
</comment>
<evidence type="ECO:0000313" key="1">
    <source>
        <dbReference type="EMBL" id="MFC5635870.1"/>
    </source>
</evidence>
<name>A0ABW0USD5_9ACTN</name>
<accession>A0ABW0USD5</accession>
<dbReference type="Proteomes" id="UP001596154">
    <property type="component" value="Unassembled WGS sequence"/>
</dbReference>
<organism evidence="1 2">
    <name type="scientific">Streptomyces bullii</name>
    <dbReference type="NCBI Taxonomy" id="349910"/>
    <lineage>
        <taxon>Bacteria</taxon>
        <taxon>Bacillati</taxon>
        <taxon>Actinomycetota</taxon>
        <taxon>Actinomycetes</taxon>
        <taxon>Kitasatosporales</taxon>
        <taxon>Streptomycetaceae</taxon>
        <taxon>Streptomyces</taxon>
    </lineage>
</organism>